<dbReference type="EnsemblPlants" id="LPERR02G24640.1">
    <property type="protein sequence ID" value="LPERR02G24640.1"/>
    <property type="gene ID" value="LPERR02G24640"/>
</dbReference>
<protein>
    <submittedName>
        <fullName evidence="1">Uncharacterized protein</fullName>
    </submittedName>
</protein>
<dbReference type="HOGENOM" id="CLU_1847997_0_0_1"/>
<dbReference type="STRING" id="77586.A0A0D9VK83"/>
<dbReference type="Proteomes" id="UP000032180">
    <property type="component" value="Chromosome 2"/>
</dbReference>
<accession>A0A0D9VK83</accession>
<dbReference type="AlphaFoldDB" id="A0A0D9VK83"/>
<organism evidence="1 2">
    <name type="scientific">Leersia perrieri</name>
    <dbReference type="NCBI Taxonomy" id="77586"/>
    <lineage>
        <taxon>Eukaryota</taxon>
        <taxon>Viridiplantae</taxon>
        <taxon>Streptophyta</taxon>
        <taxon>Embryophyta</taxon>
        <taxon>Tracheophyta</taxon>
        <taxon>Spermatophyta</taxon>
        <taxon>Magnoliopsida</taxon>
        <taxon>Liliopsida</taxon>
        <taxon>Poales</taxon>
        <taxon>Poaceae</taxon>
        <taxon>BOP clade</taxon>
        <taxon>Oryzoideae</taxon>
        <taxon>Oryzeae</taxon>
        <taxon>Oryzinae</taxon>
        <taxon>Leersia</taxon>
    </lineage>
</organism>
<keyword evidence="2" id="KW-1185">Reference proteome</keyword>
<dbReference type="Gramene" id="LPERR02G24640.1">
    <property type="protein sequence ID" value="LPERR02G24640.1"/>
    <property type="gene ID" value="LPERR02G24640"/>
</dbReference>
<reference evidence="2" key="2">
    <citation type="submission" date="2013-12" db="EMBL/GenBank/DDBJ databases">
        <authorList>
            <person name="Yu Y."/>
            <person name="Lee S."/>
            <person name="de Baynast K."/>
            <person name="Wissotski M."/>
            <person name="Liu L."/>
            <person name="Talag J."/>
            <person name="Goicoechea J."/>
            <person name="Angelova A."/>
            <person name="Jetty R."/>
            <person name="Kudrna D."/>
            <person name="Golser W."/>
            <person name="Rivera L."/>
            <person name="Zhang J."/>
            <person name="Wing R."/>
        </authorList>
    </citation>
    <scope>NUCLEOTIDE SEQUENCE</scope>
</reference>
<evidence type="ECO:0000313" key="2">
    <source>
        <dbReference type="Proteomes" id="UP000032180"/>
    </source>
</evidence>
<reference evidence="1" key="3">
    <citation type="submission" date="2015-04" db="UniProtKB">
        <authorList>
            <consortium name="EnsemblPlants"/>
        </authorList>
    </citation>
    <scope>IDENTIFICATION</scope>
</reference>
<proteinExistence type="predicted"/>
<name>A0A0D9VK83_9ORYZ</name>
<evidence type="ECO:0000313" key="1">
    <source>
        <dbReference type="EnsemblPlants" id="LPERR02G24640.1"/>
    </source>
</evidence>
<sequence>MRPNQAADHIEATDCGEWGEKLTLSSIWEWIGMRWSGRWWWWWGDRAKLSVRLYKPAPREAAAKGEGEDIVVNLVHPYTILGAAQGLQRGMAEGVARQGRGPPAMPHPQDLLKLGKSSSFAAGSQKTSTHAALLLIFRL</sequence>
<reference evidence="1 2" key="1">
    <citation type="submission" date="2012-08" db="EMBL/GenBank/DDBJ databases">
        <title>Oryza genome evolution.</title>
        <authorList>
            <person name="Wing R.A."/>
        </authorList>
    </citation>
    <scope>NUCLEOTIDE SEQUENCE</scope>
</reference>